<evidence type="ECO:0000259" key="10">
    <source>
        <dbReference type="PROSITE" id="PS50880"/>
    </source>
</evidence>
<protein>
    <recommendedName>
        <fullName evidence="10">Toprim domain-containing protein</fullName>
    </recommendedName>
</protein>
<keyword evidence="9" id="KW-0413">Isomerase</keyword>
<comment type="caution">
    <text evidence="11">The sequence shown here is derived from an EMBL/GenBank/DDBJ whole genome shotgun (WGS) entry which is preliminary data.</text>
</comment>
<dbReference type="InterPro" id="IPR000565">
    <property type="entry name" value="Topo_IIA_B"/>
</dbReference>
<keyword evidence="8" id="KW-0238">DNA-binding</keyword>
<keyword evidence="3" id="KW-0479">Metal-binding</keyword>
<keyword evidence="7" id="KW-0799">Topoisomerase</keyword>
<evidence type="ECO:0000256" key="6">
    <source>
        <dbReference type="ARBA" id="ARBA00022842"/>
    </source>
</evidence>
<dbReference type="InterPro" id="IPR001241">
    <property type="entry name" value="Topo_IIA"/>
</dbReference>
<dbReference type="InterPro" id="IPR006171">
    <property type="entry name" value="TOPRIM_dom"/>
</dbReference>
<keyword evidence="5" id="KW-0067">ATP-binding</keyword>
<dbReference type="PRINTS" id="PR01159">
    <property type="entry name" value="DNAGYRASEB"/>
</dbReference>
<evidence type="ECO:0000256" key="4">
    <source>
        <dbReference type="ARBA" id="ARBA00022741"/>
    </source>
</evidence>
<evidence type="ECO:0000256" key="9">
    <source>
        <dbReference type="ARBA" id="ARBA00023235"/>
    </source>
</evidence>
<dbReference type="InterPro" id="IPR013760">
    <property type="entry name" value="Topo_IIA-like_dom_sf"/>
</dbReference>
<dbReference type="GO" id="GO:0003677">
    <property type="term" value="F:DNA binding"/>
    <property type="evidence" value="ECO:0007669"/>
    <property type="project" value="UniProtKB-KW"/>
</dbReference>
<evidence type="ECO:0000256" key="5">
    <source>
        <dbReference type="ARBA" id="ARBA00022840"/>
    </source>
</evidence>
<gene>
    <name evidence="11" type="ORF">TL16_g04728</name>
</gene>
<organism evidence="11 12">
    <name type="scientific">Triparma laevis f. inornata</name>
    <dbReference type="NCBI Taxonomy" id="1714386"/>
    <lineage>
        <taxon>Eukaryota</taxon>
        <taxon>Sar</taxon>
        <taxon>Stramenopiles</taxon>
        <taxon>Ochrophyta</taxon>
        <taxon>Bolidophyceae</taxon>
        <taxon>Parmales</taxon>
        <taxon>Triparmaceae</taxon>
        <taxon>Triparma</taxon>
    </lineage>
</organism>
<dbReference type="PROSITE" id="PS50880">
    <property type="entry name" value="TOPRIM"/>
    <property type="match status" value="1"/>
</dbReference>
<dbReference type="InterPro" id="IPR002288">
    <property type="entry name" value="DNA_gyrase_B_C"/>
</dbReference>
<evidence type="ECO:0000256" key="3">
    <source>
        <dbReference type="ARBA" id="ARBA00022723"/>
    </source>
</evidence>
<keyword evidence="6" id="KW-0460">Magnesium</keyword>
<dbReference type="Pfam" id="PF01751">
    <property type="entry name" value="Toprim"/>
    <property type="match status" value="1"/>
</dbReference>
<evidence type="ECO:0000256" key="8">
    <source>
        <dbReference type="ARBA" id="ARBA00023125"/>
    </source>
</evidence>
<dbReference type="PANTHER" id="PTHR45866:SF1">
    <property type="entry name" value="DNA GYRASE SUBUNIT B, MITOCHONDRIAL"/>
    <property type="match status" value="1"/>
</dbReference>
<keyword evidence="4" id="KW-0547">Nucleotide-binding</keyword>
<evidence type="ECO:0000256" key="2">
    <source>
        <dbReference type="ARBA" id="ARBA00010708"/>
    </source>
</evidence>
<name>A0A9W7AC38_9STRA</name>
<dbReference type="Proteomes" id="UP001162640">
    <property type="component" value="Unassembled WGS sequence"/>
</dbReference>
<dbReference type="EMBL" id="BLQM01000133">
    <property type="protein sequence ID" value="GMH67631.1"/>
    <property type="molecule type" value="Genomic_DNA"/>
</dbReference>
<proteinExistence type="inferred from homology"/>
<feature type="domain" description="Toprim" evidence="10">
    <location>
        <begin position="1"/>
        <end position="58"/>
    </location>
</feature>
<evidence type="ECO:0000256" key="1">
    <source>
        <dbReference type="ARBA" id="ARBA00000185"/>
    </source>
</evidence>
<evidence type="ECO:0000256" key="7">
    <source>
        <dbReference type="ARBA" id="ARBA00023029"/>
    </source>
</evidence>
<dbReference type="SUPFAM" id="SSF56719">
    <property type="entry name" value="Type II DNA topoisomerase"/>
    <property type="match status" value="1"/>
</dbReference>
<dbReference type="GO" id="GO:0005524">
    <property type="term" value="F:ATP binding"/>
    <property type="evidence" value="ECO:0007669"/>
    <property type="project" value="UniProtKB-KW"/>
</dbReference>
<comment type="catalytic activity">
    <reaction evidence="1">
        <text>ATP-dependent breakage, passage and rejoining of double-stranded DNA.</text>
        <dbReference type="EC" id="5.6.2.2"/>
    </reaction>
</comment>
<accession>A0A9W7AC38</accession>
<dbReference type="Gene3D" id="3.40.50.670">
    <property type="match status" value="1"/>
</dbReference>
<evidence type="ECO:0000313" key="11">
    <source>
        <dbReference type="EMBL" id="GMH67631.1"/>
    </source>
</evidence>
<dbReference type="GO" id="GO:0046872">
    <property type="term" value="F:metal ion binding"/>
    <property type="evidence" value="ECO:0007669"/>
    <property type="project" value="UniProtKB-KW"/>
</dbReference>
<dbReference type="GO" id="GO:0006265">
    <property type="term" value="P:DNA topological change"/>
    <property type="evidence" value="ECO:0007669"/>
    <property type="project" value="InterPro"/>
</dbReference>
<reference evidence="12" key="1">
    <citation type="journal article" date="2023" name="Commun. Biol.">
        <title>Genome analysis of Parmales, the sister group of diatoms, reveals the evolutionary specialization of diatoms from phago-mixotrophs to photoautotrophs.</title>
        <authorList>
            <person name="Ban H."/>
            <person name="Sato S."/>
            <person name="Yoshikawa S."/>
            <person name="Yamada K."/>
            <person name="Nakamura Y."/>
            <person name="Ichinomiya M."/>
            <person name="Sato N."/>
            <person name="Blanc-Mathieu R."/>
            <person name="Endo H."/>
            <person name="Kuwata A."/>
            <person name="Ogata H."/>
        </authorList>
    </citation>
    <scope>NUCLEOTIDE SEQUENCE [LARGE SCALE GENOMIC DNA]</scope>
</reference>
<dbReference type="Pfam" id="PF00986">
    <property type="entry name" value="DNA_gyraseB_C"/>
    <property type="match status" value="1"/>
</dbReference>
<dbReference type="AlphaFoldDB" id="A0A9W7AC38"/>
<dbReference type="PRINTS" id="PR00418">
    <property type="entry name" value="TPI2FAMILY"/>
</dbReference>
<dbReference type="GO" id="GO:0003918">
    <property type="term" value="F:DNA topoisomerase type II (double strand cut, ATP-hydrolyzing) activity"/>
    <property type="evidence" value="ECO:0007669"/>
    <property type="project" value="UniProtKB-EC"/>
</dbReference>
<sequence>MGVKGADFDLSSLRYHKVIIMTDADVDGAHIRVLLLTFFYRYQRHLIEQGYVYVACPPLYKITSGKKVEYVYDEKAKEEYLKTLGEAAAAKATFQRFKGLGEMMPQQLWETTMDPEVRTLMQVKVEDCARADQVFSVLMGDQVAPRRDFISRNAESLELNDLDF</sequence>
<dbReference type="PANTHER" id="PTHR45866">
    <property type="entry name" value="DNA GYRASE/TOPOISOMERASE SUBUNIT B"/>
    <property type="match status" value="1"/>
</dbReference>
<dbReference type="InterPro" id="IPR013759">
    <property type="entry name" value="Topo_IIA_B_C"/>
</dbReference>
<comment type="similarity">
    <text evidence="2">Belongs to the type II topoisomerase GyrB family.</text>
</comment>
<evidence type="ECO:0000313" key="12">
    <source>
        <dbReference type="Proteomes" id="UP001162640"/>
    </source>
</evidence>
<dbReference type="SMART" id="SM00433">
    <property type="entry name" value="TOP2c"/>
    <property type="match status" value="1"/>
</dbReference>